<evidence type="ECO:0000313" key="1">
    <source>
        <dbReference type="EMBL" id="CAK0832294.1"/>
    </source>
</evidence>
<protein>
    <recommendedName>
        <fullName evidence="3">Reverse transcriptase domain-containing protein</fullName>
    </recommendedName>
</protein>
<dbReference type="Proteomes" id="UP001189429">
    <property type="component" value="Unassembled WGS sequence"/>
</dbReference>
<accession>A0ABN9SKL8</accession>
<feature type="non-terminal residue" evidence="1">
    <location>
        <position position="827"/>
    </location>
</feature>
<feature type="non-terminal residue" evidence="1">
    <location>
        <position position="1"/>
    </location>
</feature>
<reference evidence="1" key="1">
    <citation type="submission" date="2023-10" db="EMBL/GenBank/DDBJ databases">
        <authorList>
            <person name="Chen Y."/>
            <person name="Shah S."/>
            <person name="Dougan E. K."/>
            <person name="Thang M."/>
            <person name="Chan C."/>
        </authorList>
    </citation>
    <scope>NUCLEOTIDE SEQUENCE [LARGE SCALE GENOMIC DNA]</scope>
</reference>
<dbReference type="EMBL" id="CAUYUJ010011638">
    <property type="protein sequence ID" value="CAK0832294.1"/>
    <property type="molecule type" value="Genomic_DNA"/>
</dbReference>
<name>A0ABN9SKL8_9DINO</name>
<evidence type="ECO:0000313" key="2">
    <source>
        <dbReference type="Proteomes" id="UP001189429"/>
    </source>
</evidence>
<dbReference type="PANTHER" id="PTHR33050">
    <property type="entry name" value="REVERSE TRANSCRIPTASE DOMAIN-CONTAINING PROTEIN"/>
    <property type="match status" value="1"/>
</dbReference>
<evidence type="ECO:0008006" key="3">
    <source>
        <dbReference type="Google" id="ProtNLM"/>
    </source>
</evidence>
<dbReference type="SUPFAM" id="SSF56672">
    <property type="entry name" value="DNA/RNA polymerases"/>
    <property type="match status" value="1"/>
</dbReference>
<dbReference type="InterPro" id="IPR043502">
    <property type="entry name" value="DNA/RNA_pol_sf"/>
</dbReference>
<comment type="caution">
    <text evidence="1">The sequence shown here is derived from an EMBL/GenBank/DDBJ whole genome shotgun (WGS) entry which is preliminary data.</text>
</comment>
<gene>
    <name evidence="1" type="ORF">PCOR1329_LOCUS30351</name>
</gene>
<dbReference type="PANTHER" id="PTHR33050:SF7">
    <property type="entry name" value="RIBONUCLEASE H"/>
    <property type="match status" value="1"/>
</dbReference>
<proteinExistence type="predicted"/>
<keyword evidence="2" id="KW-1185">Reference proteome</keyword>
<dbReference type="InterPro" id="IPR052055">
    <property type="entry name" value="Hepadnavirus_pol/RT"/>
</dbReference>
<sequence>VYGRFLEQLHRRGMLQFCKWDGKAPTLGAFTVRKKGGRQRLIFDTRLVNLHFRQAPATELPSAASFSRLESEAATPLYFACGDIENAFYAMRIPAGLCSFFKLGRVRAGMVGITSLGGAAVDCGDWLTPQLTILPMGWSWAMHLCQMVTESALVRAGAPVSRHVRDRSEGLVLGKQDGLGAAAYVDNFLVLGASQSEVDATAARVESELVNLGFSVHEQQRASKRCSFVGLELCGASHCARVSPKRLWRVRYAIDELLARGSARGEILEVLLGHCTWIMLLRRPSLAIFDASYRFCQAARDEALPLWASVRWELRTLRNLLPLLSARLAAPWHAEVSASDASPWGGGVCVRPASCSAAASLGRTVERWRYHFDEAITARTHALEGEGVATTLRRPAALPSEAAKDLDKQFGEVPASFMQGPSWKIAMSFPWRDKHDIYYAEGLALSASLRHALRSRGAFGHRLVLLVDNLSLALAAGKGRGSAAQLRSVLRELCALALACRLQLHVRWVPSELNPADRPSRGYLYIDAQKREAAAEATKVALEPGLTYLEQRSISKPVLADYRRRAQAFVTWASESHLDWRGSAELDSVLVEYFNLLYFQGYSGDDVPSWGKCVPRRSRQPLPWLVVAALAGVLLRWQLVEHVVAMILSFSTNMRPGEADSLVGLQVVEGVAEGSGNGGAVAPVLFPEEMGVPSKTGMWDMTVPLDTFRFLGPSLLALKRRCRALKDRLWSYPPGDLGQKMRAAAEELGLALASPYQLRHGGASDDLAARRRTALEIQARGGWASPRSFLRCAKPGRILAEMAKLPAGVLDFGRAVDAALAEIFLRG</sequence>
<organism evidence="1 2">
    <name type="scientific">Prorocentrum cordatum</name>
    <dbReference type="NCBI Taxonomy" id="2364126"/>
    <lineage>
        <taxon>Eukaryota</taxon>
        <taxon>Sar</taxon>
        <taxon>Alveolata</taxon>
        <taxon>Dinophyceae</taxon>
        <taxon>Prorocentrales</taxon>
        <taxon>Prorocentraceae</taxon>
        <taxon>Prorocentrum</taxon>
    </lineage>
</organism>